<dbReference type="NCBIfam" id="TIGR01760">
    <property type="entry name" value="tape_meas_TP901"/>
    <property type="match status" value="1"/>
</dbReference>
<protein>
    <submittedName>
        <fullName evidence="2">Phage tail tape measure protein</fullName>
    </submittedName>
</protein>
<proteinExistence type="predicted"/>
<dbReference type="InterPro" id="IPR010090">
    <property type="entry name" value="Phage_tape_meas"/>
</dbReference>
<reference evidence="2" key="1">
    <citation type="submission" date="2020-05" db="EMBL/GenBank/DDBJ databases">
        <authorList>
            <person name="Chiriac C."/>
            <person name="Salcher M."/>
            <person name="Ghai R."/>
            <person name="Kavagutti S V."/>
        </authorList>
    </citation>
    <scope>NUCLEOTIDE SEQUENCE</scope>
</reference>
<name>A0A6J7WMG6_9CAUD</name>
<sequence length="615" mass="64843">MASKTAAISVNVIADAAKFKAGLKEAEIAAGSFDNQMKNLAKNVALAVGTAAIIRFGKESVNAAMSDAAAQVELERQLKASTNASAEQIAQVEQFIKTTQNATGVLDDQLRPAFSTLTRFTQDQTKSQELLNIALDVSTATGKPLEAVSLALGKAYGGSTTALQKLGIQTKDAAGKALSFDEIQQKLVATFGGATQEAAQTTAGKMKIAQASFKDMQEEIGTALIPALTAIMDVLQPIINAFNNLSPAQQQVIVGAATMAVVMKAGSTALQGLGVAAGTASIAMAPVIAAFMAVQAFAAIDAGKDKFKSETMQKYANSIVGVTKLENKRLASGFNMAVMDLFTAKANGNLSDSVNEVEYAFRDLAKASPIAAKKLLEQADQSWATGSTHERLKYILDEVVTAQAEVSIRTAENTNLMNEAAAAVEGYSTQWSNLKNELSDQVMWDDLDTSFDTLKTKAAEAFGGSEQSVKDFNKQLEGTWEMIDKVMQTLDLPPEVQTKVSILFDQGKFDQIWALLNALDTAGIARRNAALGAGFGVGFFPGMAGGGTVTSSGLSWVGENGPELLNLPQGATVTPMTGTSSMGSTINITVTSADPQAVINAIRNFERRNGNGWRQ</sequence>
<dbReference type="EMBL" id="LR798272">
    <property type="protein sequence ID" value="CAB5219020.1"/>
    <property type="molecule type" value="Genomic_DNA"/>
</dbReference>
<keyword evidence="1" id="KW-1245">Viral tail assembly</keyword>
<gene>
    <name evidence="2" type="ORF">UFOVP226_20</name>
</gene>
<evidence type="ECO:0000256" key="1">
    <source>
        <dbReference type="ARBA" id="ARBA00022465"/>
    </source>
</evidence>
<evidence type="ECO:0000313" key="2">
    <source>
        <dbReference type="EMBL" id="CAB5219020.1"/>
    </source>
</evidence>
<keyword evidence="1" id="KW-1188">Viral release from host cell</keyword>
<accession>A0A6J7WMG6</accession>
<organism evidence="2">
    <name type="scientific">uncultured Caudovirales phage</name>
    <dbReference type="NCBI Taxonomy" id="2100421"/>
    <lineage>
        <taxon>Viruses</taxon>
        <taxon>Duplodnaviria</taxon>
        <taxon>Heunggongvirae</taxon>
        <taxon>Uroviricota</taxon>
        <taxon>Caudoviricetes</taxon>
        <taxon>Peduoviridae</taxon>
        <taxon>Maltschvirus</taxon>
        <taxon>Maltschvirus maltsch</taxon>
    </lineage>
</organism>
<dbReference type="GO" id="GO:0098003">
    <property type="term" value="P:viral tail assembly"/>
    <property type="evidence" value="ECO:0007669"/>
    <property type="project" value="UniProtKB-KW"/>
</dbReference>